<proteinExistence type="predicted"/>
<keyword evidence="4 6" id="KW-1133">Transmembrane helix</keyword>
<evidence type="ECO:0000256" key="3">
    <source>
        <dbReference type="ARBA" id="ARBA00022692"/>
    </source>
</evidence>
<feature type="domain" description="VTT" evidence="7">
    <location>
        <begin position="19"/>
        <end position="135"/>
    </location>
</feature>
<reference evidence="8" key="1">
    <citation type="journal article" date="2015" name="Proc. Natl. Acad. Sci. U.S.A.">
        <title>Networks of energetic and metabolic interactions define dynamics in microbial communities.</title>
        <authorList>
            <person name="Embree M."/>
            <person name="Liu J.K."/>
            <person name="Al-Bassam M.M."/>
            <person name="Zengler K."/>
        </authorList>
    </citation>
    <scope>NUCLEOTIDE SEQUENCE</scope>
</reference>
<dbReference type="Pfam" id="PF09335">
    <property type="entry name" value="VTT_dom"/>
    <property type="match status" value="1"/>
</dbReference>
<keyword evidence="3 6" id="KW-0812">Transmembrane</keyword>
<feature type="transmembrane region" description="Helical" evidence="6">
    <location>
        <begin position="146"/>
        <end position="165"/>
    </location>
</feature>
<dbReference type="InterPro" id="IPR015414">
    <property type="entry name" value="TMEM64"/>
</dbReference>
<dbReference type="EMBL" id="LNQE01001851">
    <property type="protein sequence ID" value="KUG04356.1"/>
    <property type="molecule type" value="Genomic_DNA"/>
</dbReference>
<sequence>MAPIVAYVLFALQAAFPIFPYLILAAAAGMLFGFKLGVLLSWAGALTGACLAYGICRILGSDRPNNFIKKHLGYDARDLDKEMAFWSILIARVIPVIPTPVINVAAAISEVPFWNFFFSSALGKLPTAVLYTGLGICLFNAKDIKLVILILAAVLLLALAVRFWGRKRLHLFH</sequence>
<accession>A0A0W8E6U0</accession>
<feature type="transmembrane region" description="Helical" evidence="6">
    <location>
        <begin position="114"/>
        <end position="139"/>
    </location>
</feature>
<dbReference type="InterPro" id="IPR032816">
    <property type="entry name" value="VTT_dom"/>
</dbReference>
<evidence type="ECO:0000256" key="5">
    <source>
        <dbReference type="ARBA" id="ARBA00023136"/>
    </source>
</evidence>
<gene>
    <name evidence="8" type="ORF">ASZ90_018227</name>
</gene>
<evidence type="ECO:0000313" key="8">
    <source>
        <dbReference type="EMBL" id="KUG04356.1"/>
    </source>
</evidence>
<protein>
    <submittedName>
        <fullName evidence="8">Membrane spanning protein</fullName>
    </submittedName>
</protein>
<evidence type="ECO:0000259" key="7">
    <source>
        <dbReference type="Pfam" id="PF09335"/>
    </source>
</evidence>
<name>A0A0W8E6U0_9ZZZZ</name>
<organism evidence="8">
    <name type="scientific">hydrocarbon metagenome</name>
    <dbReference type="NCBI Taxonomy" id="938273"/>
    <lineage>
        <taxon>unclassified sequences</taxon>
        <taxon>metagenomes</taxon>
        <taxon>ecological metagenomes</taxon>
    </lineage>
</organism>
<dbReference type="AlphaFoldDB" id="A0A0W8E6U0"/>
<evidence type="ECO:0000256" key="6">
    <source>
        <dbReference type="SAM" id="Phobius"/>
    </source>
</evidence>
<evidence type="ECO:0000256" key="1">
    <source>
        <dbReference type="ARBA" id="ARBA00004651"/>
    </source>
</evidence>
<dbReference type="PANTHER" id="PTHR12677">
    <property type="entry name" value="GOLGI APPARATUS MEMBRANE PROTEIN TVP38-RELATED"/>
    <property type="match status" value="1"/>
</dbReference>
<dbReference type="GO" id="GO:0005886">
    <property type="term" value="C:plasma membrane"/>
    <property type="evidence" value="ECO:0007669"/>
    <property type="project" value="UniProtKB-SubCell"/>
</dbReference>
<dbReference type="PANTHER" id="PTHR12677:SF59">
    <property type="entry name" value="GOLGI APPARATUS MEMBRANE PROTEIN TVP38-RELATED"/>
    <property type="match status" value="1"/>
</dbReference>
<feature type="transmembrane region" description="Helical" evidence="6">
    <location>
        <begin position="39"/>
        <end position="60"/>
    </location>
</feature>
<keyword evidence="2" id="KW-1003">Cell membrane</keyword>
<feature type="transmembrane region" description="Helical" evidence="6">
    <location>
        <begin position="84"/>
        <end position="108"/>
    </location>
</feature>
<keyword evidence="5 6" id="KW-0472">Membrane</keyword>
<comment type="subcellular location">
    <subcellularLocation>
        <location evidence="1">Cell membrane</location>
        <topology evidence="1">Multi-pass membrane protein</topology>
    </subcellularLocation>
</comment>
<evidence type="ECO:0000256" key="2">
    <source>
        <dbReference type="ARBA" id="ARBA00022475"/>
    </source>
</evidence>
<feature type="transmembrane region" description="Helical" evidence="6">
    <location>
        <begin position="7"/>
        <end position="33"/>
    </location>
</feature>
<comment type="caution">
    <text evidence="8">The sequence shown here is derived from an EMBL/GenBank/DDBJ whole genome shotgun (WGS) entry which is preliminary data.</text>
</comment>
<evidence type="ECO:0000256" key="4">
    <source>
        <dbReference type="ARBA" id="ARBA00022989"/>
    </source>
</evidence>